<dbReference type="InterPro" id="IPR001034">
    <property type="entry name" value="DeoR_HTH"/>
</dbReference>
<dbReference type="AlphaFoldDB" id="A0A1G2E094"/>
<evidence type="ECO:0000259" key="3">
    <source>
        <dbReference type="SMART" id="SM00420"/>
    </source>
</evidence>
<evidence type="ECO:0000313" key="4">
    <source>
        <dbReference type="EMBL" id="OGZ19233.1"/>
    </source>
</evidence>
<evidence type="ECO:0000256" key="1">
    <source>
        <dbReference type="ARBA" id="ARBA00023015"/>
    </source>
</evidence>
<evidence type="ECO:0000256" key="2">
    <source>
        <dbReference type="ARBA" id="ARBA00023163"/>
    </source>
</evidence>
<dbReference type="Gene3D" id="1.10.10.10">
    <property type="entry name" value="Winged helix-like DNA-binding domain superfamily/Winged helix DNA-binding domain"/>
    <property type="match status" value="1"/>
</dbReference>
<dbReference type="InterPro" id="IPR036388">
    <property type="entry name" value="WH-like_DNA-bd_sf"/>
</dbReference>
<dbReference type="InterPro" id="IPR036390">
    <property type="entry name" value="WH_DNA-bd_sf"/>
</dbReference>
<keyword evidence="2" id="KW-0804">Transcription</keyword>
<keyword evidence="1" id="KW-0805">Transcription regulation</keyword>
<dbReference type="SUPFAM" id="SSF46785">
    <property type="entry name" value="Winged helix' DNA-binding domain"/>
    <property type="match status" value="1"/>
</dbReference>
<organism evidence="4 5">
    <name type="scientific">Candidatus Nealsonbacteria bacterium RIFCSPHIGHO2_01_FULL_38_55</name>
    <dbReference type="NCBI Taxonomy" id="1801664"/>
    <lineage>
        <taxon>Bacteria</taxon>
        <taxon>Candidatus Nealsoniibacteriota</taxon>
    </lineage>
</organism>
<dbReference type="Proteomes" id="UP000177360">
    <property type="component" value="Unassembled WGS sequence"/>
</dbReference>
<feature type="domain" description="HTH deoR-type" evidence="3">
    <location>
        <begin position="188"/>
        <end position="241"/>
    </location>
</feature>
<comment type="caution">
    <text evidence="4">The sequence shown here is derived from an EMBL/GenBank/DDBJ whole genome shotgun (WGS) entry which is preliminary data.</text>
</comment>
<evidence type="ECO:0000313" key="5">
    <source>
        <dbReference type="Proteomes" id="UP000177360"/>
    </source>
</evidence>
<reference evidence="4 5" key="1">
    <citation type="journal article" date="2016" name="Nat. Commun.">
        <title>Thousands of microbial genomes shed light on interconnected biogeochemical processes in an aquifer system.</title>
        <authorList>
            <person name="Anantharaman K."/>
            <person name="Brown C.T."/>
            <person name="Hug L.A."/>
            <person name="Sharon I."/>
            <person name="Castelle C.J."/>
            <person name="Probst A.J."/>
            <person name="Thomas B.C."/>
            <person name="Singh A."/>
            <person name="Wilkins M.J."/>
            <person name="Karaoz U."/>
            <person name="Brodie E.L."/>
            <person name="Williams K.H."/>
            <person name="Hubbard S.S."/>
            <person name="Banfield J.F."/>
        </authorList>
    </citation>
    <scope>NUCLEOTIDE SEQUENCE [LARGE SCALE GENOMIC DNA]</scope>
</reference>
<dbReference type="EMBL" id="MHLZ01000040">
    <property type="protein sequence ID" value="OGZ19233.1"/>
    <property type="molecule type" value="Genomic_DNA"/>
</dbReference>
<protein>
    <recommendedName>
        <fullName evidence="3">HTH deoR-type domain-containing protein</fullName>
    </recommendedName>
</protein>
<dbReference type="SMART" id="SM00420">
    <property type="entry name" value="HTH_DEOR"/>
    <property type="match status" value="1"/>
</dbReference>
<gene>
    <name evidence="4" type="ORF">A2626_01355</name>
</gene>
<dbReference type="Pfam" id="PF08220">
    <property type="entry name" value="HTH_DeoR"/>
    <property type="match status" value="1"/>
</dbReference>
<proteinExistence type="predicted"/>
<dbReference type="GO" id="GO:0003700">
    <property type="term" value="F:DNA-binding transcription factor activity"/>
    <property type="evidence" value="ECO:0007669"/>
    <property type="project" value="InterPro"/>
</dbReference>
<accession>A0A1G2E094</accession>
<name>A0A1G2E094_9BACT</name>
<sequence length="247" mass="29667">MGIGFTFRAKLHIIIKNMEDRNIVELTNKIYKITLLFPKKEPLRYKIREAADEVLKSLAVWEVCVKGAHTRFFLTDVSIKEKVVFELEKNFNILKKYFEVVKWQNWLGYFDILEIEEKYDKIKSDFEKDLAFLNSQAEILKTRSVFEWQEKETVGDIKEQVRQGDNANKKQEIVALKEWTENNELDSRKEKILDFLKERGRVQVWEIKEILPDISKRTLRRDFDKLLKLKIVERVGERNETFYRLKV</sequence>